<accession>A0A8S4A5B1</accession>
<dbReference type="PANTHER" id="PTHR12048:SF0">
    <property type="entry name" value="CCAAT_ENHANCER-BINDING PROTEIN ZETA"/>
    <property type="match status" value="1"/>
</dbReference>
<dbReference type="InterPro" id="IPR016024">
    <property type="entry name" value="ARM-type_fold"/>
</dbReference>
<dbReference type="AlphaFoldDB" id="A0A8S4A5B1"/>
<name>A0A8S4A5B1_9EUPU</name>
<dbReference type="InterPro" id="IPR040155">
    <property type="entry name" value="CEBPZ/Mak21-like"/>
</dbReference>
<dbReference type="Proteomes" id="UP000678393">
    <property type="component" value="Unassembled WGS sequence"/>
</dbReference>
<feature type="non-terminal residue" evidence="3">
    <location>
        <position position="432"/>
    </location>
</feature>
<evidence type="ECO:0000259" key="2">
    <source>
        <dbReference type="Pfam" id="PF03914"/>
    </source>
</evidence>
<comment type="similarity">
    <text evidence="1">Belongs to the CBF/MAK21 family.</text>
</comment>
<dbReference type="InterPro" id="IPR005612">
    <property type="entry name" value="CCAAT-binding_factor"/>
</dbReference>
<dbReference type="EMBL" id="CAJHNH020008532">
    <property type="protein sequence ID" value="CAG5136434.1"/>
    <property type="molecule type" value="Genomic_DNA"/>
</dbReference>
<feature type="domain" description="CCAAT-binding factor" evidence="2">
    <location>
        <begin position="213"/>
        <end position="427"/>
    </location>
</feature>
<dbReference type="GO" id="GO:0005634">
    <property type="term" value="C:nucleus"/>
    <property type="evidence" value="ECO:0007669"/>
    <property type="project" value="TreeGrafter"/>
</dbReference>
<dbReference type="PANTHER" id="PTHR12048">
    <property type="entry name" value="CCAAT-BINDING FACTOR-RELATED"/>
    <property type="match status" value="1"/>
</dbReference>
<evidence type="ECO:0000313" key="3">
    <source>
        <dbReference type="EMBL" id="CAG5136434.1"/>
    </source>
</evidence>
<sequence>QPILKLFEVTSGNVDARDKLLVMWHFEALLKKRYADFIKALGDMSFDTLQATKEKALSTVHQLLTSKPEQENTLLPMLVNKLGDPAIKSKATYLLTKLVDEHPNMKHVIVREVQQLLHRPNVSPRAQYFAICFLTQLRLNHVHSDLASQLLQIYFYFFQTYLTKGEIDNKMMSALLTGVNRAYVYAKDNKEAIAEQMDAIYKIIPNVNFHTGVQALTLLHQVMDASTNACDRFYMCLYRKLLDPALKNSSKQAIFMHLLFKSIRNDVVDKRTRAFLKRTLQVYSQQAPQIICGVLILLSQLLKEKPGLLDVKHMATEGWSDDEEEKFVDLPAPAEFDTPGSSNLLNHSRDIAENGVAVEDHKAAQSDKTSHKAKGSWVHRANFGGKGQSSEYDPYNRNPLYSRAELDCLWELEQLLKHYHPTVRLYAASILQ</sequence>
<keyword evidence="4" id="KW-1185">Reference proteome</keyword>
<comment type="caution">
    <text evidence="3">The sequence shown here is derived from an EMBL/GenBank/DDBJ whole genome shotgun (WGS) entry which is preliminary data.</text>
</comment>
<feature type="non-terminal residue" evidence="3">
    <location>
        <position position="1"/>
    </location>
</feature>
<gene>
    <name evidence="3" type="ORF">CUNI_LOCUS21992</name>
</gene>
<evidence type="ECO:0000313" key="4">
    <source>
        <dbReference type="Proteomes" id="UP000678393"/>
    </source>
</evidence>
<organism evidence="3 4">
    <name type="scientific">Candidula unifasciata</name>
    <dbReference type="NCBI Taxonomy" id="100452"/>
    <lineage>
        <taxon>Eukaryota</taxon>
        <taxon>Metazoa</taxon>
        <taxon>Spiralia</taxon>
        <taxon>Lophotrochozoa</taxon>
        <taxon>Mollusca</taxon>
        <taxon>Gastropoda</taxon>
        <taxon>Heterobranchia</taxon>
        <taxon>Euthyneura</taxon>
        <taxon>Panpulmonata</taxon>
        <taxon>Eupulmonata</taxon>
        <taxon>Stylommatophora</taxon>
        <taxon>Helicina</taxon>
        <taxon>Helicoidea</taxon>
        <taxon>Geomitridae</taxon>
        <taxon>Candidula</taxon>
    </lineage>
</organism>
<proteinExistence type="inferred from homology"/>
<dbReference type="Pfam" id="PF03914">
    <property type="entry name" value="CBF"/>
    <property type="match status" value="1"/>
</dbReference>
<reference evidence="3" key="1">
    <citation type="submission" date="2021-04" db="EMBL/GenBank/DDBJ databases">
        <authorList>
            <consortium name="Molecular Ecology Group"/>
        </authorList>
    </citation>
    <scope>NUCLEOTIDE SEQUENCE</scope>
</reference>
<protein>
    <recommendedName>
        <fullName evidence="2">CCAAT-binding factor domain-containing protein</fullName>
    </recommendedName>
</protein>
<dbReference type="OrthoDB" id="28947at2759"/>
<dbReference type="SUPFAM" id="SSF48371">
    <property type="entry name" value="ARM repeat"/>
    <property type="match status" value="1"/>
</dbReference>
<evidence type="ECO:0000256" key="1">
    <source>
        <dbReference type="ARBA" id="ARBA00007797"/>
    </source>
</evidence>